<keyword evidence="2 7" id="KW-1003">Cell membrane</keyword>
<keyword evidence="4 7" id="KW-0067">ATP-binding</keyword>
<dbReference type="PANTHER" id="PTHR42781:SF4">
    <property type="entry name" value="SPERMIDINE_PUTRESCINE IMPORT ATP-BINDING PROTEIN POTA"/>
    <property type="match status" value="1"/>
</dbReference>
<dbReference type="InterPro" id="IPR008995">
    <property type="entry name" value="Mo/tungstate-bd_C_term_dom"/>
</dbReference>
<evidence type="ECO:0000256" key="7">
    <source>
        <dbReference type="RuleBase" id="RU364083"/>
    </source>
</evidence>
<dbReference type="CDD" id="cd03300">
    <property type="entry name" value="ABC_PotA_N"/>
    <property type="match status" value="1"/>
</dbReference>
<dbReference type="EC" id="7.6.2.11" evidence="7"/>
<dbReference type="InterPro" id="IPR027417">
    <property type="entry name" value="P-loop_NTPase"/>
</dbReference>
<dbReference type="PROSITE" id="PS00211">
    <property type="entry name" value="ABC_TRANSPORTER_1"/>
    <property type="match status" value="1"/>
</dbReference>
<dbReference type="InterPro" id="IPR017871">
    <property type="entry name" value="ABC_transporter-like_CS"/>
</dbReference>
<accession>A0ABY5SR61</accession>
<reference evidence="10" key="1">
    <citation type="submission" date="2022-03" db="EMBL/GenBank/DDBJ databases">
        <title>Brevibacterium spongiae sp. nov., isolated from marine sponge.</title>
        <authorList>
            <person name="Li Z."/>
            <person name="Zhang M."/>
        </authorList>
    </citation>
    <scope>NUCLEOTIDE SEQUENCE</scope>
    <source>
        <strain evidence="10">WHS-Z9</strain>
    </source>
</reference>
<dbReference type="PROSITE" id="PS50893">
    <property type="entry name" value="ABC_TRANSPORTER_2"/>
    <property type="match status" value="1"/>
</dbReference>
<dbReference type="InterPro" id="IPR050093">
    <property type="entry name" value="ABC_SmlMolc_Importer"/>
</dbReference>
<dbReference type="GO" id="GO:0005524">
    <property type="term" value="F:ATP binding"/>
    <property type="evidence" value="ECO:0007669"/>
    <property type="project" value="UniProtKB-KW"/>
</dbReference>
<keyword evidence="5 7" id="KW-1278">Translocase</keyword>
<evidence type="ECO:0000256" key="1">
    <source>
        <dbReference type="ARBA" id="ARBA00022448"/>
    </source>
</evidence>
<evidence type="ECO:0000256" key="4">
    <source>
        <dbReference type="ARBA" id="ARBA00022840"/>
    </source>
</evidence>
<dbReference type="SMART" id="SM00382">
    <property type="entry name" value="AAA"/>
    <property type="match status" value="1"/>
</dbReference>
<dbReference type="Pfam" id="PF08402">
    <property type="entry name" value="TOBE_2"/>
    <property type="match status" value="1"/>
</dbReference>
<dbReference type="NCBIfam" id="TIGR01187">
    <property type="entry name" value="potA"/>
    <property type="match status" value="1"/>
</dbReference>
<dbReference type="Gene3D" id="3.40.50.300">
    <property type="entry name" value="P-loop containing nucleotide triphosphate hydrolases"/>
    <property type="match status" value="1"/>
</dbReference>
<dbReference type="Proteomes" id="UP001064879">
    <property type="component" value="Chromosome"/>
</dbReference>
<evidence type="ECO:0000256" key="8">
    <source>
        <dbReference type="SAM" id="MobiDB-lite"/>
    </source>
</evidence>
<dbReference type="InterPro" id="IPR003593">
    <property type="entry name" value="AAA+_ATPase"/>
</dbReference>
<comment type="catalytic activity">
    <reaction evidence="7">
        <text>ATP + H2O + polyamine-[polyamine-binding protein]Side 1 = ADP + phosphate + polyamineSide 2 + [polyamine-binding protein]Side 1.</text>
        <dbReference type="EC" id="7.6.2.11"/>
    </reaction>
</comment>
<protein>
    <recommendedName>
        <fullName evidence="7">Spermidine/putrescine import ATP-binding protein PotA</fullName>
        <ecNumber evidence="7">7.6.2.11</ecNumber>
    </recommendedName>
</protein>
<dbReference type="RefSeq" id="WP_265419359.1">
    <property type="nucleotide sequence ID" value="NZ_CP093443.1"/>
</dbReference>
<comment type="subunit">
    <text evidence="7">The complex is composed of two ATP-binding proteins (PotA), two transmembrane proteins (PotB and PotC) and a solute-binding protein (PotD).</text>
</comment>
<keyword evidence="11" id="KW-1185">Reference proteome</keyword>
<evidence type="ECO:0000256" key="3">
    <source>
        <dbReference type="ARBA" id="ARBA00022741"/>
    </source>
</evidence>
<keyword evidence="6 7" id="KW-0472">Membrane</keyword>
<dbReference type="Gene3D" id="2.40.50.100">
    <property type="match status" value="1"/>
</dbReference>
<comment type="function">
    <text evidence="7">Part of the ABC transporter complex PotABCD involved in spermidine/putrescine import. Responsible for energy coupling to the transport system.</text>
</comment>
<keyword evidence="3 7" id="KW-0547">Nucleotide-binding</keyword>
<keyword evidence="1 7" id="KW-0813">Transport</keyword>
<evidence type="ECO:0000256" key="5">
    <source>
        <dbReference type="ARBA" id="ARBA00022967"/>
    </source>
</evidence>
<organism evidence="10 11">
    <name type="scientific">Brevibacterium spongiae</name>
    <dbReference type="NCBI Taxonomy" id="2909672"/>
    <lineage>
        <taxon>Bacteria</taxon>
        <taxon>Bacillati</taxon>
        <taxon>Actinomycetota</taxon>
        <taxon>Actinomycetes</taxon>
        <taxon>Micrococcales</taxon>
        <taxon>Brevibacteriaceae</taxon>
        <taxon>Brevibacterium</taxon>
    </lineage>
</organism>
<feature type="domain" description="ABC transporter" evidence="9">
    <location>
        <begin position="18"/>
        <end position="248"/>
    </location>
</feature>
<dbReference type="InterPro" id="IPR013611">
    <property type="entry name" value="Transp-assoc_OB_typ2"/>
</dbReference>
<evidence type="ECO:0000256" key="6">
    <source>
        <dbReference type="ARBA" id="ARBA00023136"/>
    </source>
</evidence>
<name>A0ABY5SR61_9MICO</name>
<proteinExistence type="inferred from homology"/>
<comment type="similarity">
    <text evidence="7">Belongs to the ABC transporter superfamily. Spermidine/putrescine importer (TC 3.A.1.11.1) family.</text>
</comment>
<evidence type="ECO:0000313" key="11">
    <source>
        <dbReference type="Proteomes" id="UP001064879"/>
    </source>
</evidence>
<dbReference type="InterPro" id="IPR005893">
    <property type="entry name" value="PotA-like"/>
</dbReference>
<dbReference type="InterPro" id="IPR003439">
    <property type="entry name" value="ABC_transporter-like_ATP-bd"/>
</dbReference>
<dbReference type="EMBL" id="CP093443">
    <property type="protein sequence ID" value="UVI36790.1"/>
    <property type="molecule type" value="Genomic_DNA"/>
</dbReference>
<dbReference type="SUPFAM" id="SSF52540">
    <property type="entry name" value="P-loop containing nucleoside triphosphate hydrolases"/>
    <property type="match status" value="1"/>
</dbReference>
<evidence type="ECO:0000259" key="9">
    <source>
        <dbReference type="PROSITE" id="PS50893"/>
    </source>
</evidence>
<dbReference type="SUPFAM" id="SSF50331">
    <property type="entry name" value="MOP-like"/>
    <property type="match status" value="1"/>
</dbReference>
<dbReference type="PANTHER" id="PTHR42781">
    <property type="entry name" value="SPERMIDINE/PUTRESCINE IMPORT ATP-BINDING PROTEIN POTA"/>
    <property type="match status" value="1"/>
</dbReference>
<sequence length="409" mass="43689">MTSTATAETTPAAGLDHLEIQGVKKVFGDNTAIARLDLSVHRGEFLSLLGPSGCGKTTLLRMIAGFETPTDGAILLSGKDIVSLPPHRRPVNTVFQSYLLFPHMNIADNIAYGLKQAKVPKPEIAQRVRDVLALVQMEDFAGRKPEQLSGGQQQRIALARALVNRPQVLLLDEPMSALDRKLREEMQLELKRLHTKLDTTFVFVTHDQDEALAMSDRIVVMYDGVIQQIGSGEDIYANPHNGFVAGFIGKQNFIPAEVAAAESGSVTLRTANAVLSAPTTAAKPATAAGEAYELQVGDRVRAAIRPERMTVGPARQGEQATNTARGRVMSYSFLGDVIQYMIVVGDNDEILARVPAAGREIFSADTEVELSWDATAVAVYSGDTGTTAGQTGTSAGESGSLGSDREGGA</sequence>
<feature type="region of interest" description="Disordered" evidence="8">
    <location>
        <begin position="383"/>
        <end position="409"/>
    </location>
</feature>
<feature type="compositionally biased region" description="Low complexity" evidence="8">
    <location>
        <begin position="383"/>
        <end position="400"/>
    </location>
</feature>
<dbReference type="InterPro" id="IPR017879">
    <property type="entry name" value="PotA_ATP-bd"/>
</dbReference>
<evidence type="ECO:0000313" key="10">
    <source>
        <dbReference type="EMBL" id="UVI36790.1"/>
    </source>
</evidence>
<evidence type="ECO:0000256" key="2">
    <source>
        <dbReference type="ARBA" id="ARBA00022475"/>
    </source>
</evidence>
<gene>
    <name evidence="7" type="primary">potA</name>
    <name evidence="10" type="ORF">L1F31_03775</name>
</gene>
<dbReference type="Pfam" id="PF00005">
    <property type="entry name" value="ABC_tran"/>
    <property type="match status" value="1"/>
</dbReference>